<feature type="compositionally biased region" description="Acidic residues" evidence="2">
    <location>
        <begin position="449"/>
        <end position="461"/>
    </location>
</feature>
<sequence length="565" mass="65384">MLSSEVLSFSSISTSSSRDYTQLPMESLLKLKRTYINRFEYEKAKKVQAVINERKIEDINGIIQECKEKIDQKIDEIENELQRKREIVNIQYKFKELDISEKMDNAFQILQERHLEELASIEKQKALGYVRAIHKPIKESRELLAQSKRLAENDDFDGAVKIREKSRKVKEEVIQVRKDQVNQKYELMRKQLYSKQKNDLQILSEKLHSALNKNELEKLESLKAQDKLAKNTIVFHQQRILGEMIQKVRSKDNKLEMSDQINKFLSQRIAKFNERVEQSNIDALKSQSQTAQTSVIDFSISVEGNVTNIVEEEGSINSEENENYDLKGEDFIKSNDGIESNDMDNFQDTNEAENGNDDFQNINEDNENLEDNGNELDENLEENDVNDILGDNENELSENEINDNLEDNEFDAIDDNLQLNGLDQQNYEEEPANVDNIEEEEVFIKDSEQQDDFQNNDEEEQINSYPNQEEDGNENTNNDDNNNLNVEDELDQNVVQDENLNENPNLDNDGDQQNDQGASNHSMEFNDDLVPGSPNFSKSDQPEQESPAMVNDTPEEDNSPKQNEL</sequence>
<dbReference type="EMBL" id="JAPFFF010000001">
    <property type="protein sequence ID" value="KAK8899742.1"/>
    <property type="molecule type" value="Genomic_DNA"/>
</dbReference>
<name>A0ABR2L948_9EUKA</name>
<feature type="coiled-coil region" evidence="1">
    <location>
        <begin position="56"/>
        <end position="87"/>
    </location>
</feature>
<evidence type="ECO:0000313" key="3">
    <source>
        <dbReference type="EMBL" id="KAK8899742.1"/>
    </source>
</evidence>
<keyword evidence="4" id="KW-1185">Reference proteome</keyword>
<comment type="caution">
    <text evidence="3">The sequence shown here is derived from an EMBL/GenBank/DDBJ whole genome shotgun (WGS) entry which is preliminary data.</text>
</comment>
<organism evidence="3 4">
    <name type="scientific">Tritrichomonas musculus</name>
    <dbReference type="NCBI Taxonomy" id="1915356"/>
    <lineage>
        <taxon>Eukaryota</taxon>
        <taxon>Metamonada</taxon>
        <taxon>Parabasalia</taxon>
        <taxon>Tritrichomonadida</taxon>
        <taxon>Tritrichomonadidae</taxon>
        <taxon>Tritrichomonas</taxon>
    </lineage>
</organism>
<feature type="compositionally biased region" description="Low complexity" evidence="2">
    <location>
        <begin position="499"/>
        <end position="517"/>
    </location>
</feature>
<protein>
    <submittedName>
        <fullName evidence="3">Uncharacterized protein</fullName>
    </submittedName>
</protein>
<evidence type="ECO:0000256" key="1">
    <source>
        <dbReference type="SAM" id="Coils"/>
    </source>
</evidence>
<proteinExistence type="predicted"/>
<feature type="region of interest" description="Disordered" evidence="2">
    <location>
        <begin position="335"/>
        <end position="357"/>
    </location>
</feature>
<reference evidence="3 4" key="1">
    <citation type="submission" date="2024-04" db="EMBL/GenBank/DDBJ databases">
        <title>Tritrichomonas musculus Genome.</title>
        <authorList>
            <person name="Alves-Ferreira E."/>
            <person name="Grigg M."/>
            <person name="Lorenzi H."/>
            <person name="Galac M."/>
        </authorList>
    </citation>
    <scope>NUCLEOTIDE SEQUENCE [LARGE SCALE GENOMIC DNA]</scope>
    <source>
        <strain evidence="3 4">EAF2021</strain>
    </source>
</reference>
<accession>A0ABR2L948</accession>
<feature type="region of interest" description="Disordered" evidence="2">
    <location>
        <begin position="499"/>
        <end position="565"/>
    </location>
</feature>
<feature type="region of interest" description="Disordered" evidence="2">
    <location>
        <begin position="448"/>
        <end position="485"/>
    </location>
</feature>
<evidence type="ECO:0000256" key="2">
    <source>
        <dbReference type="SAM" id="MobiDB-lite"/>
    </source>
</evidence>
<dbReference type="Proteomes" id="UP001470230">
    <property type="component" value="Unassembled WGS sequence"/>
</dbReference>
<evidence type="ECO:0000313" key="4">
    <source>
        <dbReference type="Proteomes" id="UP001470230"/>
    </source>
</evidence>
<keyword evidence="1" id="KW-0175">Coiled coil</keyword>
<feature type="compositionally biased region" description="Low complexity" evidence="2">
    <location>
        <begin position="474"/>
        <end position="485"/>
    </location>
</feature>
<gene>
    <name evidence="3" type="ORF">M9Y10_002064</name>
</gene>